<proteinExistence type="predicted"/>
<name>A0AAV9VLE4_9PEZI</name>
<evidence type="ECO:0000313" key="3">
    <source>
        <dbReference type="Proteomes" id="UP001373714"/>
    </source>
</evidence>
<keyword evidence="3" id="KW-1185">Reference proteome</keyword>
<dbReference type="Proteomes" id="UP001373714">
    <property type="component" value="Unassembled WGS sequence"/>
</dbReference>
<dbReference type="AlphaFoldDB" id="A0AAV9VLE4"/>
<reference evidence="2 3" key="1">
    <citation type="submission" date="2019-10" db="EMBL/GenBank/DDBJ databases">
        <authorList>
            <person name="Palmer J.M."/>
        </authorList>
    </citation>
    <scope>NUCLEOTIDE SEQUENCE [LARGE SCALE GENOMIC DNA]</scope>
    <source>
        <strain evidence="2 3">TWF730</strain>
    </source>
</reference>
<feature type="region of interest" description="Disordered" evidence="1">
    <location>
        <begin position="142"/>
        <end position="161"/>
    </location>
</feature>
<dbReference type="EMBL" id="JAVHNS010000002">
    <property type="protein sequence ID" value="KAK6362001.1"/>
    <property type="molecule type" value="Genomic_DNA"/>
</dbReference>
<organism evidence="2 3">
    <name type="scientific">Orbilia blumenaviensis</name>
    <dbReference type="NCBI Taxonomy" id="1796055"/>
    <lineage>
        <taxon>Eukaryota</taxon>
        <taxon>Fungi</taxon>
        <taxon>Dikarya</taxon>
        <taxon>Ascomycota</taxon>
        <taxon>Pezizomycotina</taxon>
        <taxon>Orbiliomycetes</taxon>
        <taxon>Orbiliales</taxon>
        <taxon>Orbiliaceae</taxon>
        <taxon>Orbilia</taxon>
    </lineage>
</organism>
<accession>A0AAV9VLE4</accession>
<protein>
    <submittedName>
        <fullName evidence="2">Uncharacterized protein</fullName>
    </submittedName>
</protein>
<evidence type="ECO:0000256" key="1">
    <source>
        <dbReference type="SAM" id="MobiDB-lite"/>
    </source>
</evidence>
<comment type="caution">
    <text evidence="2">The sequence shown here is derived from an EMBL/GenBank/DDBJ whole genome shotgun (WGS) entry which is preliminary data.</text>
</comment>
<gene>
    <name evidence="2" type="ORF">TWF730_005705</name>
</gene>
<evidence type="ECO:0000313" key="2">
    <source>
        <dbReference type="EMBL" id="KAK6362001.1"/>
    </source>
</evidence>
<sequence>MEHFAPFTANAVSQRYETAELTSSIVLVENAVRQRNDDTEAYELDAQGSHHESGLDNLQEMPVPSYGGPAYTYAELPARTTPTTSSMNGASSPRPASVNYRQAVAASRSTTAASPSLHTPFDAFDNPEYYWNPDQTASAIPTTQAAPAPLPPPPSQSYPRKKRFKPIESSQFLPEYVADNFIQANPDQDGFFCVFRTTYVLRSDGKTIHEGHLPANQTTLWKADRVSGHLFEVTWWGSMIYHGPFQDNEREFTTYWGRKSTIKAVVEPTNDTHSFLFLPGTFRVLHSNFIKLDCLAAASLQAARKPKASTFNNNPQFEQFQGGDIRSLTQERAPMGSWRRIFNQFGYALNPTIQPSSRFTTEMGSVLLYCSIPRLFAHIISTGKNTRER</sequence>